<proteinExistence type="predicted"/>
<organism evidence="1">
    <name type="scientific">Peptoniphilus harei</name>
    <dbReference type="NCBI Taxonomy" id="54005"/>
    <lineage>
        <taxon>Bacteria</taxon>
        <taxon>Bacillati</taxon>
        <taxon>Bacillota</taxon>
        <taxon>Tissierellia</taxon>
        <taxon>Tissierellales</taxon>
        <taxon>Peptoniphilaceae</taxon>
        <taxon>Peptoniphilus</taxon>
    </lineage>
</organism>
<sequence>MKKDKKEIFEIARKLLKESTIGFRNFLKRDEFAPMRENPYIMGRSDEDLASFVLFDFQDFYPNSDRVLRSLLESQGLDEFTIERMKKILRDSYVSLFNIEKKDDHYLFYDYILDEYIEVELDKGIELFKSTKGLVRVFGEEERKMVLQVVQMMDDKYFFAFQSNLKNLFDHIEEEFGPFELNRGFIKRDFLNLLAVYEVTYENLKEEPDLDDYAYYEFEELLDSFEPEDLRVAQNLDYYKKLFPGSNEDIIIGFIIRLFSKIYFNILAEEGKSFGDYDLDYKRIFKDLAESGEFLNQEELANSIDFLIIFYSKLALLGRPVGSMLSDLREIQENIFYYLDLLKNSQNGFYYDDNILNILAKNKKAVFSNKFIENFDNFIEFLDMNYVSVLKSGDLSPAKLREFVDSLGIRPIKEVKTYKNFHFPLIELYLNFMIKKYLTLIEGKGEKEEIYLTDTADNYLVFDDITKLAIWIETLTNKNFLKSSFGNNYEKYKAFVIELIKDLAEDKTTRLYEREFKSFELSLITILEDLGIIREEIAEIKITNFGKDIYDYFRTEEANSNNVIEVDFK</sequence>
<dbReference type="RefSeq" id="WP_060799882.1">
    <property type="nucleotide sequence ID" value="NZ_KQ957096.1"/>
</dbReference>
<dbReference type="PATRIC" id="fig|54005.3.peg.645"/>
<accession>A0A133PQZ8</accession>
<gene>
    <name evidence="1" type="ORF">HMPREF3229_00657</name>
</gene>
<reference evidence="1 2" key="1">
    <citation type="submission" date="2016-01" db="EMBL/GenBank/DDBJ databases">
        <authorList>
            <person name="Oliw E.H."/>
        </authorList>
    </citation>
    <scope>NUCLEOTIDE SEQUENCE [LARGE SCALE GENOMIC DNA]</scope>
    <source>
        <strain evidence="1 2">CMW7756A</strain>
    </source>
</reference>
<evidence type="ECO:0000313" key="1">
    <source>
        <dbReference type="EMBL" id="KXA31057.1"/>
    </source>
</evidence>
<dbReference type="AlphaFoldDB" id="A0A133PQZ8"/>
<dbReference type="Proteomes" id="UP000070174">
    <property type="component" value="Unassembled WGS sequence"/>
</dbReference>
<comment type="caution">
    <text evidence="1">The sequence shown here is derived from an EMBL/GenBank/DDBJ whole genome shotgun (WGS) entry which is preliminary data.</text>
</comment>
<evidence type="ECO:0000313" key="2">
    <source>
        <dbReference type="Proteomes" id="UP000070174"/>
    </source>
</evidence>
<protein>
    <submittedName>
        <fullName evidence="1">Uncharacterized protein</fullName>
    </submittedName>
</protein>
<dbReference type="EMBL" id="LRQE01000021">
    <property type="protein sequence ID" value="KXA31057.1"/>
    <property type="molecule type" value="Genomic_DNA"/>
</dbReference>
<name>A0A133PQZ8_9FIRM</name>